<organism evidence="2 3">
    <name type="scientific">Caldibacillus debilis</name>
    <dbReference type="NCBI Taxonomy" id="301148"/>
    <lineage>
        <taxon>Bacteria</taxon>
        <taxon>Bacillati</taxon>
        <taxon>Bacillota</taxon>
        <taxon>Bacilli</taxon>
        <taxon>Bacillales</taxon>
        <taxon>Bacillaceae</taxon>
        <taxon>Caldibacillus</taxon>
    </lineage>
</organism>
<evidence type="ECO:0000256" key="1">
    <source>
        <dbReference type="SAM" id="MobiDB-lite"/>
    </source>
</evidence>
<feature type="compositionally biased region" description="Basic and acidic residues" evidence="1">
    <location>
        <begin position="35"/>
        <end position="53"/>
    </location>
</feature>
<dbReference type="Proteomes" id="UP000075683">
    <property type="component" value="Unassembled WGS sequence"/>
</dbReference>
<feature type="region of interest" description="Disordered" evidence="1">
    <location>
        <begin position="1"/>
        <end position="76"/>
    </location>
</feature>
<gene>
    <name evidence="2" type="ORF">B4135_1309</name>
</gene>
<proteinExistence type="predicted"/>
<name>A0A150MDB7_9BACI</name>
<dbReference type="AlphaFoldDB" id="A0A150MDB7"/>
<evidence type="ECO:0000313" key="3">
    <source>
        <dbReference type="Proteomes" id="UP000075683"/>
    </source>
</evidence>
<sequence>MGGKAADHSGEDRRCAPLTDSVKERAATEMGPGERGPHDLSKRTSIRYNEDTVGHAGSQRGMAASGPHPSRTEKIR</sequence>
<comment type="caution">
    <text evidence="2">The sequence shown here is derived from an EMBL/GenBank/DDBJ whole genome shotgun (WGS) entry which is preliminary data.</text>
</comment>
<feature type="compositionally biased region" description="Basic and acidic residues" evidence="1">
    <location>
        <begin position="1"/>
        <end position="27"/>
    </location>
</feature>
<evidence type="ECO:0000313" key="2">
    <source>
        <dbReference type="EMBL" id="KYD22302.1"/>
    </source>
</evidence>
<accession>A0A150MDB7</accession>
<reference evidence="2 3" key="1">
    <citation type="submission" date="2016-01" db="EMBL/GenBank/DDBJ databases">
        <title>Draft Genome Sequences of Seven Thermophilic Sporeformers Isolated from Foods.</title>
        <authorList>
            <person name="Berendsen E.M."/>
            <person name="Wells-Bennik M.H."/>
            <person name="Krawcyk A.O."/>
            <person name="De Jong A."/>
            <person name="Holsappel S."/>
            <person name="Eijlander R.T."/>
            <person name="Kuipers O.P."/>
        </authorList>
    </citation>
    <scope>NUCLEOTIDE SEQUENCE [LARGE SCALE GENOMIC DNA]</scope>
    <source>
        <strain evidence="2 3">B4135</strain>
    </source>
</reference>
<dbReference type="EMBL" id="LQYT01000011">
    <property type="protein sequence ID" value="KYD22302.1"/>
    <property type="molecule type" value="Genomic_DNA"/>
</dbReference>
<protein>
    <submittedName>
        <fullName evidence="2">Uncharacterized protein</fullName>
    </submittedName>
</protein>
<dbReference type="STRING" id="301148.B4135_1309"/>